<dbReference type="OrthoDB" id="3208947at2759"/>
<dbReference type="InParanoid" id="A0A0H2RVY7"/>
<evidence type="ECO:0000313" key="3">
    <source>
        <dbReference type="EMBL" id="KLO15792.1"/>
    </source>
</evidence>
<sequence>MPHDVPSSSQLNEAKDRLKLQQDESRVLQRRICDAQATLAQIIADSKQAIHTLEEEKRRVETDIEHTKAFLSPMRRLPDDILQLLFWREFEIAPCCAWALSAVCSRWRRIVLNMPRMWSKMRLVTTPYSSPDTIRLWLERSGSTVPLDIEIYLRVSTTASSFSVNKRNGMTAYPLPPLPPPVPWSPPQTATALLFPPPSPPPFLPAPIGHPATTTTETPETLDGDGQASTSAFGNGSPDANSTVPLPESGNNTTAAAYAGDPVPNICFNAPQTNLSRRLARKRALVRDYVTQGPRDQRTTPASWGHIAMFYLTEHMHRWKRFVFRFEKSFESMAALKHISRDAPLLEEFEVSCAEPLRSKDLIDWTWLPCTPTPGHSAVPALRSVILNNVPFIPSSTIFGPSTIGNIATTETKSLTQLTLRALQPSTPQHPYGGGVGNNANGNNNTQMTLNRLTNLLNSHLSLTSLSLYFPAQSIHPPILPQASQVVTLNELTSLSVSGAATLTTLLNGLKLPALTSLSLSLERGPTGGVVGDPPPPVLEEAVASLLLRSGTPAVTTLSISFPHSAIYYNDFPGPGAPHPWSYFQHMPHVNTLKVSQASLEPLLNALGIPGIPGNPGMNGDDELSDDGMMPPLGALGGMGGMGGVGGMGAGGGPGGAWMLPELETLELRNCHSSQSHTPYAHPTGGLVTDVCVKKVVELVTARNPPTGGNNGGLGNPLPIPIAMPGGAGPTSRLKRLHIYDSFSIGTDVHAWLKDRVEEFVFTEPATVLNPHRYVVSHPLHAGDYEAVGIVFV</sequence>
<dbReference type="STRING" id="27342.A0A0H2RVY7"/>
<proteinExistence type="predicted"/>
<gene>
    <name evidence="3" type="ORF">SCHPADRAFT_938388</name>
</gene>
<keyword evidence="4" id="KW-1185">Reference proteome</keyword>
<reference evidence="3 4" key="1">
    <citation type="submission" date="2015-04" db="EMBL/GenBank/DDBJ databases">
        <title>Complete genome sequence of Schizopora paradoxa KUC8140, a cosmopolitan wood degrader in East Asia.</title>
        <authorList>
            <consortium name="DOE Joint Genome Institute"/>
            <person name="Min B."/>
            <person name="Park H."/>
            <person name="Jang Y."/>
            <person name="Kim J.-J."/>
            <person name="Kim K.H."/>
            <person name="Pangilinan J."/>
            <person name="Lipzen A."/>
            <person name="Riley R."/>
            <person name="Grigoriev I.V."/>
            <person name="Spatafora J.W."/>
            <person name="Choi I.-G."/>
        </authorList>
    </citation>
    <scope>NUCLEOTIDE SEQUENCE [LARGE SCALE GENOMIC DNA]</scope>
    <source>
        <strain evidence="3 4">KUC8140</strain>
    </source>
</reference>
<name>A0A0H2RVY7_9AGAM</name>
<dbReference type="AlphaFoldDB" id="A0A0H2RVY7"/>
<protein>
    <submittedName>
        <fullName evidence="3">Uncharacterized protein</fullName>
    </submittedName>
</protein>
<feature type="compositionally biased region" description="Polar residues" evidence="2">
    <location>
        <begin position="227"/>
        <end position="255"/>
    </location>
</feature>
<dbReference type="EMBL" id="KQ085924">
    <property type="protein sequence ID" value="KLO15792.1"/>
    <property type="molecule type" value="Genomic_DNA"/>
</dbReference>
<feature type="coiled-coil region" evidence="1">
    <location>
        <begin position="11"/>
        <end position="63"/>
    </location>
</feature>
<dbReference type="Proteomes" id="UP000053477">
    <property type="component" value="Unassembled WGS sequence"/>
</dbReference>
<evidence type="ECO:0000256" key="1">
    <source>
        <dbReference type="SAM" id="Coils"/>
    </source>
</evidence>
<organism evidence="3 4">
    <name type="scientific">Schizopora paradoxa</name>
    <dbReference type="NCBI Taxonomy" id="27342"/>
    <lineage>
        <taxon>Eukaryota</taxon>
        <taxon>Fungi</taxon>
        <taxon>Dikarya</taxon>
        <taxon>Basidiomycota</taxon>
        <taxon>Agaricomycotina</taxon>
        <taxon>Agaricomycetes</taxon>
        <taxon>Hymenochaetales</taxon>
        <taxon>Schizoporaceae</taxon>
        <taxon>Schizopora</taxon>
    </lineage>
</organism>
<keyword evidence="1" id="KW-0175">Coiled coil</keyword>
<feature type="region of interest" description="Disordered" evidence="2">
    <location>
        <begin position="198"/>
        <end position="257"/>
    </location>
</feature>
<evidence type="ECO:0000313" key="4">
    <source>
        <dbReference type="Proteomes" id="UP000053477"/>
    </source>
</evidence>
<accession>A0A0H2RVY7</accession>
<evidence type="ECO:0000256" key="2">
    <source>
        <dbReference type="SAM" id="MobiDB-lite"/>
    </source>
</evidence>